<keyword evidence="6" id="KW-0999">Mitochondrion inner membrane</keyword>
<evidence type="ECO:0000313" key="14">
    <source>
        <dbReference type="EMBL" id="CAD0098605.1"/>
    </source>
</evidence>
<dbReference type="Pfam" id="PF03656">
    <property type="entry name" value="Pam16"/>
    <property type="match status" value="1"/>
</dbReference>
<feature type="region of interest" description="Disordered" evidence="13">
    <location>
        <begin position="477"/>
        <end position="506"/>
    </location>
</feature>
<keyword evidence="9" id="KW-0496">Mitochondrion</keyword>
<dbReference type="OrthoDB" id="5399183at2759"/>
<dbReference type="FunFam" id="1.10.287.110:FF:000006">
    <property type="entry name" value="Import inner membrane translocase subunit TIM16"/>
    <property type="match status" value="1"/>
</dbReference>
<comment type="caution">
    <text evidence="14">The sequence shown here is derived from an EMBL/GenBank/DDBJ whole genome shotgun (WGS) entry which is preliminary data.</text>
</comment>
<keyword evidence="15" id="KW-1185">Reference proteome</keyword>
<dbReference type="InterPro" id="IPR036869">
    <property type="entry name" value="J_dom_sf"/>
</dbReference>
<keyword evidence="5" id="KW-0813">Transport</keyword>
<dbReference type="Proteomes" id="UP000714618">
    <property type="component" value="Unassembled WGS sequence"/>
</dbReference>
<sequence length="706" mass="78036">MAHRIVTQVFITGARVFGRAVSEAYRHASASQKYQAATGIKGATGGAGLTLDEACKILNVGPPKGGKANMEQVTERFKKLFDQNDPKKGGSFYLQSKVLRARERIEMEVREAARAAEREAELQEGWKPKAASQSSPQKPMKSSLKSQPSTDGADEEADGEKSATKEDADTTAPAMATHMNMSGALQRKMSELQASGWRPPEESIDSDDDYDAVDMISNSDDEEKSMRKAEEKLMAQDEDDDDESNAALARRLSLSSQNSNQADLAYLEFNDDYPLGDDPFLQPWLDADEIMAAPDFFREGGPLTRTESEQTVPPQRRVRFEERADMSDETDSDNDSDFFPDLFIQQDHLDPRFRRLIEKDDDHELYQDDSSNAGSEWDFEADEMRMLLMEEEDEDSDSSAGSSGYECISTRIKLPLRKNKNKRTPTQPKMGTFIIDPHRPVLTIDGVGVSQKSTLWPAKIQSAAEKQLWERMHMLSNTNSRATSRTTSPRQSVQLTPSGESDAMSIGEENDFFDSFGALRTDQVIGPPEAFTPFVDVTATGAVIHDHDAAIPGAEEEEQDPMCFLNFDDDDDEDQDMPDESDHVASPTTQSFSSQVTNTTSSQPGGFDLLAHLDRHGVVGSFRRNQHFAKHVGSLPSHPALRASLSETNAMQTGRRAAANTPITPLRKKKAKGVGARNSPMTTTSPLTKSPPFKKKGPIRGGFSRN</sequence>
<dbReference type="PANTHER" id="PTHR12388">
    <property type="entry name" value="MITOCHONDRIA ASSOCIATED GRANULOCYTE MACROPHAGE CSF SIGNALING MOLECULE"/>
    <property type="match status" value="1"/>
</dbReference>
<feature type="compositionally biased region" description="Basic and acidic residues" evidence="13">
    <location>
        <begin position="159"/>
        <end position="168"/>
    </location>
</feature>
<dbReference type="Gene3D" id="1.10.287.110">
    <property type="entry name" value="DnaJ domain"/>
    <property type="match status" value="1"/>
</dbReference>
<feature type="region of interest" description="Disordered" evidence="13">
    <location>
        <begin position="648"/>
        <end position="706"/>
    </location>
</feature>
<feature type="compositionally biased region" description="Acidic residues" evidence="13">
    <location>
        <begin position="327"/>
        <end position="338"/>
    </location>
</feature>
<feature type="compositionally biased region" description="Acidic residues" evidence="13">
    <location>
        <begin position="567"/>
        <end position="579"/>
    </location>
</feature>
<evidence type="ECO:0000256" key="5">
    <source>
        <dbReference type="ARBA" id="ARBA00022448"/>
    </source>
</evidence>
<evidence type="ECO:0000256" key="8">
    <source>
        <dbReference type="ARBA" id="ARBA00023010"/>
    </source>
</evidence>
<evidence type="ECO:0000256" key="4">
    <source>
        <dbReference type="ARBA" id="ARBA00020721"/>
    </source>
</evidence>
<keyword evidence="8" id="KW-0811">Translocation</keyword>
<feature type="compositionally biased region" description="Low complexity" evidence="13">
    <location>
        <begin position="477"/>
        <end position="488"/>
    </location>
</feature>
<feature type="region of interest" description="Disordered" evidence="13">
    <location>
        <begin position="120"/>
        <end position="173"/>
    </location>
</feature>
<feature type="region of interest" description="Disordered" evidence="13">
    <location>
        <begin position="300"/>
        <end position="339"/>
    </location>
</feature>
<feature type="region of interest" description="Disordered" evidence="13">
    <location>
        <begin position="551"/>
        <end position="603"/>
    </location>
</feature>
<feature type="region of interest" description="Disordered" evidence="13">
    <location>
        <begin position="187"/>
        <end position="257"/>
    </location>
</feature>
<feature type="compositionally biased region" description="Polar residues" evidence="13">
    <location>
        <begin position="586"/>
        <end position="603"/>
    </location>
</feature>
<evidence type="ECO:0000256" key="2">
    <source>
        <dbReference type="ARBA" id="ARBA00008817"/>
    </source>
</evidence>
<proteinExistence type="inferred from homology"/>
<dbReference type="GO" id="GO:0030150">
    <property type="term" value="P:protein import into mitochondrial matrix"/>
    <property type="evidence" value="ECO:0007669"/>
    <property type="project" value="InterPro"/>
</dbReference>
<evidence type="ECO:0000256" key="6">
    <source>
        <dbReference type="ARBA" id="ARBA00022792"/>
    </source>
</evidence>
<reference evidence="14" key="1">
    <citation type="submission" date="2020-06" db="EMBL/GenBank/DDBJ databases">
        <authorList>
            <person name="Onetto C."/>
        </authorList>
    </citation>
    <scope>NUCLEOTIDE SEQUENCE</scope>
</reference>
<evidence type="ECO:0000256" key="13">
    <source>
        <dbReference type="SAM" id="MobiDB-lite"/>
    </source>
</evidence>
<evidence type="ECO:0000256" key="3">
    <source>
        <dbReference type="ARBA" id="ARBA00013571"/>
    </source>
</evidence>
<comment type="subcellular location">
    <subcellularLocation>
        <location evidence="1">Mitochondrion inner membrane</location>
        <topology evidence="1">Peripheral membrane protein</topology>
    </subcellularLocation>
</comment>
<evidence type="ECO:0000256" key="10">
    <source>
        <dbReference type="ARBA" id="ARBA00023136"/>
    </source>
</evidence>
<evidence type="ECO:0000313" key="15">
    <source>
        <dbReference type="Proteomes" id="UP000714618"/>
    </source>
</evidence>
<evidence type="ECO:0000256" key="9">
    <source>
        <dbReference type="ARBA" id="ARBA00023128"/>
    </source>
</evidence>
<feature type="compositionally biased region" description="Polar residues" evidence="13">
    <location>
        <begin position="679"/>
        <end position="688"/>
    </location>
</feature>
<feature type="compositionally biased region" description="Acidic residues" evidence="13">
    <location>
        <begin position="202"/>
        <end position="212"/>
    </location>
</feature>
<evidence type="ECO:0000256" key="7">
    <source>
        <dbReference type="ARBA" id="ARBA00022927"/>
    </source>
</evidence>
<feature type="compositionally biased region" description="Low complexity" evidence="13">
    <location>
        <begin position="132"/>
        <end position="149"/>
    </location>
</feature>
<gene>
    <name evidence="14" type="ORF">AWRI4233_LOCUS7429</name>
</gene>
<organism evidence="14 15">
    <name type="scientific">Aureobasidium mustum</name>
    <dbReference type="NCBI Taxonomy" id="2773714"/>
    <lineage>
        <taxon>Eukaryota</taxon>
        <taxon>Fungi</taxon>
        <taxon>Dikarya</taxon>
        <taxon>Ascomycota</taxon>
        <taxon>Pezizomycotina</taxon>
        <taxon>Dothideomycetes</taxon>
        <taxon>Dothideomycetidae</taxon>
        <taxon>Dothideales</taxon>
        <taxon>Saccotheciaceae</taxon>
        <taxon>Aureobasidium</taxon>
    </lineage>
</organism>
<dbReference type="PANTHER" id="PTHR12388:SF0">
    <property type="entry name" value="MITOCHONDRIAL IMPORT INNER MEMBRANE TRANSLOCASE SUBUNIT TIM16"/>
    <property type="match status" value="1"/>
</dbReference>
<accession>A0A9N8K158</accession>
<evidence type="ECO:0000256" key="12">
    <source>
        <dbReference type="ARBA" id="ARBA00031407"/>
    </source>
</evidence>
<keyword evidence="10" id="KW-0472">Membrane</keyword>
<dbReference type="InterPro" id="IPR005341">
    <property type="entry name" value="Tim16"/>
</dbReference>
<feature type="compositionally biased region" description="Polar residues" evidence="13">
    <location>
        <begin position="489"/>
        <end position="499"/>
    </location>
</feature>
<comment type="similarity">
    <text evidence="2">Belongs to the TIM16/PAM16 family.</text>
</comment>
<feature type="compositionally biased region" description="Basic and acidic residues" evidence="13">
    <location>
        <begin position="224"/>
        <end position="235"/>
    </location>
</feature>
<keyword evidence="7" id="KW-0653">Protein transport</keyword>
<protein>
    <recommendedName>
        <fullName evidence="4">Mitochondrial import inner membrane translocase subunit TIM16</fullName>
    </recommendedName>
    <alternativeName>
        <fullName evidence="3">Mitochondrial import inner membrane translocase subunit tim16</fullName>
    </alternativeName>
    <alternativeName>
        <fullName evidence="11 12">Presequence translocated-associated motor subunit PAM16</fullName>
    </alternativeName>
</protein>
<dbReference type="GO" id="GO:0005744">
    <property type="term" value="C:TIM23 mitochondrial import inner membrane translocase complex"/>
    <property type="evidence" value="ECO:0007669"/>
    <property type="project" value="InterPro"/>
</dbReference>
<dbReference type="AlphaFoldDB" id="A0A9N8K158"/>
<dbReference type="EMBL" id="CAIJEO010000009">
    <property type="protein sequence ID" value="CAD0098605.1"/>
    <property type="molecule type" value="Genomic_DNA"/>
</dbReference>
<evidence type="ECO:0000256" key="1">
    <source>
        <dbReference type="ARBA" id="ARBA00004637"/>
    </source>
</evidence>
<evidence type="ECO:0000256" key="11">
    <source>
        <dbReference type="ARBA" id="ARBA00030422"/>
    </source>
</evidence>
<name>A0A9N8K158_9PEZI</name>